<comment type="caution">
    <text evidence="2">The sequence shown here is derived from an EMBL/GenBank/DDBJ whole genome shotgun (WGS) entry which is preliminary data.</text>
</comment>
<evidence type="ECO:0000313" key="2">
    <source>
        <dbReference type="EMBL" id="CAH2713832.1"/>
    </source>
</evidence>
<keyword evidence="2" id="KW-0378">Hydrolase</keyword>
<name>A0ABM9EMJ6_9BACI</name>
<gene>
    <name evidence="2" type="primary">nfdA_1</name>
    <name evidence="2" type="ORF">BACCIP111895_00986</name>
</gene>
<dbReference type="RefSeq" id="WP_248734160.1">
    <property type="nucleotide sequence ID" value="NZ_CALBWS010000003.1"/>
</dbReference>
<dbReference type="Pfam" id="PF07969">
    <property type="entry name" value="Amidohydro_3"/>
    <property type="match status" value="1"/>
</dbReference>
<dbReference type="GO" id="GO:0016787">
    <property type="term" value="F:hydrolase activity"/>
    <property type="evidence" value="ECO:0007669"/>
    <property type="project" value="UniProtKB-KW"/>
</dbReference>
<dbReference type="InterPro" id="IPR011059">
    <property type="entry name" value="Metal-dep_hydrolase_composite"/>
</dbReference>
<dbReference type="Proteomes" id="UP000838308">
    <property type="component" value="Unassembled WGS sequence"/>
</dbReference>
<organism evidence="2 3">
    <name type="scientific">Neobacillus rhizosphaerae</name>
    <dbReference type="NCBI Taxonomy" id="2880965"/>
    <lineage>
        <taxon>Bacteria</taxon>
        <taxon>Bacillati</taxon>
        <taxon>Bacillota</taxon>
        <taxon>Bacilli</taxon>
        <taxon>Bacillales</taxon>
        <taxon>Bacillaceae</taxon>
        <taxon>Neobacillus</taxon>
    </lineage>
</organism>
<keyword evidence="3" id="KW-1185">Reference proteome</keyword>
<protein>
    <submittedName>
        <fullName evidence="2">N-substituted formamide deformylase</fullName>
        <ecNumber evidence="2">3.5.1.91</ecNumber>
    </submittedName>
</protein>
<dbReference type="Gene3D" id="2.30.40.10">
    <property type="entry name" value="Urease, subunit C, domain 1"/>
    <property type="match status" value="1"/>
</dbReference>
<dbReference type="EMBL" id="CALBWS010000003">
    <property type="protein sequence ID" value="CAH2713832.1"/>
    <property type="molecule type" value="Genomic_DNA"/>
</dbReference>
<feature type="domain" description="Amidohydrolase 3" evidence="1">
    <location>
        <begin position="50"/>
        <end position="530"/>
    </location>
</feature>
<sequence length="542" mass="60649">MAADIVFLNGEVITVDHKNNVEQSIAIKGNKIIAVGSNQVTSSYITEKTKVIDLQGKTVLPGFIDSHLHILHGTNKLGVDCKELQIKSIKDLLQALKAKKLETPTGQWIRASGFNEMTILEGRYPTIDELNEISKEHPIYISRTCNHICVVNSKALEIAGINENTTDYENDQIERDQTGNLTGRLIESTNMKMAEVAKYSGEELLRSFKLASDEFLSFGITSIHDAGGHGPDHFRNIFLAVQSGEVRVRVYAMICSLNNSEEFIDKMIDAGIVTGIGDDKFRVGPAKIFTDGSSSGPTIATRKPYTSNPNDYGILYYTQEEIDKILTKAHQKGYQITAHAQGDRAIEMVLNSIESLQKRYPRKNCRHRIEHAGITEPDLQERMKKLDVIPIPNPPFFYEFGECYIKNYGKRVDHMYPLRDFLNQKIIAAAGSDCPVTSCNPLLGIHVAVNRKSKNGINVGRNQRISVLEAIRMYTWNGAYASFEEERKGSLEVGKLADLVVLDNSLLNAEDQNIKDLTVTMTIVDGEILFERSTSKYENIKQ</sequence>
<dbReference type="EC" id="3.5.1.91" evidence="2"/>
<accession>A0ABM9EMJ6</accession>
<dbReference type="SUPFAM" id="SSF51338">
    <property type="entry name" value="Composite domain of metallo-dependent hydrolases"/>
    <property type="match status" value="1"/>
</dbReference>
<reference evidence="2" key="1">
    <citation type="submission" date="2022-04" db="EMBL/GenBank/DDBJ databases">
        <authorList>
            <person name="Criscuolo A."/>
        </authorList>
    </citation>
    <scope>NUCLEOTIDE SEQUENCE</scope>
    <source>
        <strain evidence="2">CIP111895</strain>
    </source>
</reference>
<dbReference type="InterPro" id="IPR013108">
    <property type="entry name" value="Amidohydro_3"/>
</dbReference>
<dbReference type="InterPro" id="IPR032466">
    <property type="entry name" value="Metal_Hydrolase"/>
</dbReference>
<proteinExistence type="predicted"/>
<evidence type="ECO:0000313" key="3">
    <source>
        <dbReference type="Proteomes" id="UP000838308"/>
    </source>
</evidence>
<dbReference type="InterPro" id="IPR033932">
    <property type="entry name" value="YtcJ-like"/>
</dbReference>
<dbReference type="PANTHER" id="PTHR22642:SF2">
    <property type="entry name" value="PROTEIN LONG AFTER FAR-RED 3"/>
    <property type="match status" value="1"/>
</dbReference>
<dbReference type="SUPFAM" id="SSF51556">
    <property type="entry name" value="Metallo-dependent hydrolases"/>
    <property type="match status" value="1"/>
</dbReference>
<dbReference type="CDD" id="cd01300">
    <property type="entry name" value="YtcJ_like"/>
    <property type="match status" value="1"/>
</dbReference>
<dbReference type="Gene3D" id="3.20.20.140">
    <property type="entry name" value="Metal-dependent hydrolases"/>
    <property type="match status" value="1"/>
</dbReference>
<dbReference type="PANTHER" id="PTHR22642">
    <property type="entry name" value="IMIDAZOLONEPROPIONASE"/>
    <property type="match status" value="1"/>
</dbReference>
<dbReference type="Gene3D" id="3.10.310.70">
    <property type="match status" value="1"/>
</dbReference>
<evidence type="ECO:0000259" key="1">
    <source>
        <dbReference type="Pfam" id="PF07969"/>
    </source>
</evidence>